<name>A0A2X2VGE0_CHRJE</name>
<dbReference type="Proteomes" id="UP000199426">
    <property type="component" value="Unassembled WGS sequence"/>
</dbReference>
<keyword evidence="3" id="KW-1185">Reference proteome</keyword>
<dbReference type="EMBL" id="UAWB01000002">
    <property type="protein sequence ID" value="SQB27648.1"/>
    <property type="molecule type" value="Genomic_DNA"/>
</dbReference>
<protein>
    <recommendedName>
        <fullName evidence="5">HNH endonuclease</fullName>
    </recommendedName>
</protein>
<evidence type="ECO:0008006" key="5">
    <source>
        <dbReference type="Google" id="ProtNLM"/>
    </source>
</evidence>
<dbReference type="CDD" id="cd00085">
    <property type="entry name" value="HNHc"/>
    <property type="match status" value="1"/>
</dbReference>
<sequence length="232" mass="26974">MKNKYNSKIWKEFRDDIIESDGYKCAICGRNSFEVILQVHHKKYVKGRMLWEYASEECITLCKGCHAMEHGKIKPNFGWEYSGEEDLEDLIGECENCGSNIRYIFHIYHEKWGALQVGTLCCDNLTDSREASNHLESLRRFESRKKNFINSVKWKSSGAMQSIKKNLFEIIIEGVDDYFSLKIHNIKSKKHYATIECAKSSAFEVIENGKFIDYCIKHDIALPGKVKIRLSH</sequence>
<reference evidence="1 3" key="1">
    <citation type="submission" date="2016-10" db="EMBL/GenBank/DDBJ databases">
        <authorList>
            <person name="Varghese N."/>
            <person name="Submissions S."/>
        </authorList>
    </citation>
    <scope>NUCLEOTIDE SEQUENCE [LARGE SCALE GENOMIC DNA]</scope>
    <source>
        <strain evidence="1 3">DSM 19299</strain>
    </source>
</reference>
<dbReference type="RefSeq" id="WP_089735983.1">
    <property type="nucleotide sequence ID" value="NZ_FNEG01000003.1"/>
</dbReference>
<evidence type="ECO:0000313" key="3">
    <source>
        <dbReference type="Proteomes" id="UP000199426"/>
    </source>
</evidence>
<accession>A0A2X2VGE0</accession>
<dbReference type="AlphaFoldDB" id="A0A2X2VGE0"/>
<dbReference type="Proteomes" id="UP000251670">
    <property type="component" value="Unassembled WGS sequence"/>
</dbReference>
<dbReference type="EMBL" id="FNEG01000003">
    <property type="protein sequence ID" value="SDI84224.1"/>
    <property type="molecule type" value="Genomic_DNA"/>
</dbReference>
<organism evidence="2 4">
    <name type="scientific">Chryseobacterium jejuense</name>
    <dbReference type="NCBI Taxonomy" id="445960"/>
    <lineage>
        <taxon>Bacteria</taxon>
        <taxon>Pseudomonadati</taxon>
        <taxon>Bacteroidota</taxon>
        <taxon>Flavobacteriia</taxon>
        <taxon>Flavobacteriales</taxon>
        <taxon>Weeksellaceae</taxon>
        <taxon>Chryseobacterium group</taxon>
        <taxon>Chryseobacterium</taxon>
    </lineage>
</organism>
<dbReference type="InterPro" id="IPR003615">
    <property type="entry name" value="HNH_nuc"/>
</dbReference>
<evidence type="ECO:0000313" key="4">
    <source>
        <dbReference type="Proteomes" id="UP000251670"/>
    </source>
</evidence>
<proteinExistence type="predicted"/>
<gene>
    <name evidence="2" type="ORF">NCTC13492_01237</name>
    <name evidence="1" type="ORF">SAMN05421542_1988</name>
</gene>
<evidence type="ECO:0000313" key="2">
    <source>
        <dbReference type="EMBL" id="SQB27648.1"/>
    </source>
</evidence>
<reference evidence="2 4" key="2">
    <citation type="submission" date="2018-06" db="EMBL/GenBank/DDBJ databases">
        <authorList>
            <consortium name="Pathogen Informatics"/>
            <person name="Doyle S."/>
        </authorList>
    </citation>
    <scope>NUCLEOTIDE SEQUENCE [LARGE SCALE GENOMIC DNA]</scope>
    <source>
        <strain evidence="2 4">NCTC13492</strain>
    </source>
</reference>
<evidence type="ECO:0000313" key="1">
    <source>
        <dbReference type="EMBL" id="SDI84224.1"/>
    </source>
</evidence>
<dbReference type="OrthoDB" id="6624755at2"/>